<keyword evidence="1" id="KW-1133">Transmembrane helix</keyword>
<keyword evidence="1" id="KW-0812">Transmembrane</keyword>
<accession>A6P1D9</accession>
<reference evidence="2 3" key="2">
    <citation type="submission" date="2007-06" db="EMBL/GenBank/DDBJ databases">
        <title>Draft genome sequence of Pseudoflavonifractor capillosus ATCC 29799.</title>
        <authorList>
            <person name="Sudarsanam P."/>
            <person name="Ley R."/>
            <person name="Guruge J."/>
            <person name="Turnbaugh P.J."/>
            <person name="Mahowald M."/>
            <person name="Liep D."/>
            <person name="Gordon J."/>
        </authorList>
    </citation>
    <scope>NUCLEOTIDE SEQUENCE [LARGE SCALE GENOMIC DNA]</scope>
    <source>
        <strain evidence="2 3">ATCC 29799</strain>
    </source>
</reference>
<evidence type="ECO:0000256" key="1">
    <source>
        <dbReference type="SAM" id="Phobius"/>
    </source>
</evidence>
<protein>
    <submittedName>
        <fullName evidence="2">Uncharacterized protein</fullName>
    </submittedName>
</protein>
<keyword evidence="1" id="KW-0472">Membrane</keyword>
<feature type="transmembrane region" description="Helical" evidence="1">
    <location>
        <begin position="6"/>
        <end position="25"/>
    </location>
</feature>
<evidence type="ECO:0000313" key="3">
    <source>
        <dbReference type="Proteomes" id="UP000003639"/>
    </source>
</evidence>
<dbReference type="AlphaFoldDB" id="A6P1D9"/>
<dbReference type="STRING" id="411467.BACCAP_04306"/>
<organism evidence="2 3">
    <name type="scientific">Pseudoflavonifractor capillosus ATCC 29799</name>
    <dbReference type="NCBI Taxonomy" id="411467"/>
    <lineage>
        <taxon>Bacteria</taxon>
        <taxon>Bacillati</taxon>
        <taxon>Bacillota</taxon>
        <taxon>Clostridia</taxon>
        <taxon>Eubacteriales</taxon>
        <taxon>Oscillospiraceae</taxon>
        <taxon>Pseudoflavonifractor</taxon>
    </lineage>
</organism>
<dbReference type="Proteomes" id="UP000003639">
    <property type="component" value="Unassembled WGS sequence"/>
</dbReference>
<comment type="caution">
    <text evidence="2">The sequence shown here is derived from an EMBL/GenBank/DDBJ whole genome shotgun (WGS) entry which is preliminary data.</text>
</comment>
<keyword evidence="3" id="KW-1185">Reference proteome</keyword>
<sequence>MYQLPLFYSAQFAIILTTVIFLMKASALNSRSPERLALSSLSGLRFAIFL</sequence>
<evidence type="ECO:0000313" key="2">
    <source>
        <dbReference type="EMBL" id="EDM97831.1"/>
    </source>
</evidence>
<reference evidence="2 3" key="1">
    <citation type="submission" date="2007-04" db="EMBL/GenBank/DDBJ databases">
        <authorList>
            <person name="Fulton L."/>
            <person name="Clifton S."/>
            <person name="Fulton B."/>
            <person name="Xu J."/>
            <person name="Minx P."/>
            <person name="Pepin K.H."/>
            <person name="Johnson M."/>
            <person name="Thiruvilangam P."/>
            <person name="Bhonagiri V."/>
            <person name="Nash W.E."/>
            <person name="Mardis E.R."/>
            <person name="Wilson R.K."/>
        </authorList>
    </citation>
    <scope>NUCLEOTIDE SEQUENCE [LARGE SCALE GENOMIC DNA]</scope>
    <source>
        <strain evidence="2 3">ATCC 29799</strain>
    </source>
</reference>
<proteinExistence type="predicted"/>
<dbReference type="EMBL" id="AAXG02000047">
    <property type="protein sequence ID" value="EDM97831.1"/>
    <property type="molecule type" value="Genomic_DNA"/>
</dbReference>
<gene>
    <name evidence="2" type="ORF">BACCAP_04306</name>
</gene>
<name>A6P1D9_9FIRM</name>